<proteinExistence type="predicted"/>
<evidence type="ECO:0000313" key="1">
    <source>
        <dbReference type="EMBL" id="KAF2688419.1"/>
    </source>
</evidence>
<dbReference type="OrthoDB" id="5413827at2759"/>
<name>A0A6G1JE63_9PLEO</name>
<gene>
    <name evidence="1" type="ORF">K458DRAFT_384604</name>
</gene>
<protein>
    <submittedName>
        <fullName evidence="1">Uncharacterized protein</fullName>
    </submittedName>
</protein>
<organism evidence="1 2">
    <name type="scientific">Lentithecium fluviatile CBS 122367</name>
    <dbReference type="NCBI Taxonomy" id="1168545"/>
    <lineage>
        <taxon>Eukaryota</taxon>
        <taxon>Fungi</taxon>
        <taxon>Dikarya</taxon>
        <taxon>Ascomycota</taxon>
        <taxon>Pezizomycotina</taxon>
        <taxon>Dothideomycetes</taxon>
        <taxon>Pleosporomycetidae</taxon>
        <taxon>Pleosporales</taxon>
        <taxon>Massarineae</taxon>
        <taxon>Lentitheciaceae</taxon>
        <taxon>Lentithecium</taxon>
    </lineage>
</organism>
<keyword evidence="2" id="KW-1185">Reference proteome</keyword>
<dbReference type="EMBL" id="MU005573">
    <property type="protein sequence ID" value="KAF2688419.1"/>
    <property type="molecule type" value="Genomic_DNA"/>
</dbReference>
<sequence length="178" mass="20733">MKRAREDVQIWRARLFGRRIVTPDREIAAFDSWKNNDNDWVDWEPRVYFSRPVGDGLEKSLKYKTQANSMLLQLPAEIRTQILDLVLAPEMISQKTNVGGMEQGDAVWMNTSAIIFTCKQLYAEGRALAVDKHTFPYEKFPKKTKLCATGGDDCWYNFDRLNVVCDRKTNVIKRAFYR</sequence>
<dbReference type="AlphaFoldDB" id="A0A6G1JE63"/>
<evidence type="ECO:0000313" key="2">
    <source>
        <dbReference type="Proteomes" id="UP000799291"/>
    </source>
</evidence>
<accession>A0A6G1JE63</accession>
<dbReference type="Proteomes" id="UP000799291">
    <property type="component" value="Unassembled WGS sequence"/>
</dbReference>
<reference evidence="1" key="1">
    <citation type="journal article" date="2020" name="Stud. Mycol.">
        <title>101 Dothideomycetes genomes: a test case for predicting lifestyles and emergence of pathogens.</title>
        <authorList>
            <person name="Haridas S."/>
            <person name="Albert R."/>
            <person name="Binder M."/>
            <person name="Bloem J."/>
            <person name="Labutti K."/>
            <person name="Salamov A."/>
            <person name="Andreopoulos B."/>
            <person name="Baker S."/>
            <person name="Barry K."/>
            <person name="Bills G."/>
            <person name="Bluhm B."/>
            <person name="Cannon C."/>
            <person name="Castanera R."/>
            <person name="Culley D."/>
            <person name="Daum C."/>
            <person name="Ezra D."/>
            <person name="Gonzalez J."/>
            <person name="Henrissat B."/>
            <person name="Kuo A."/>
            <person name="Liang C."/>
            <person name="Lipzen A."/>
            <person name="Lutzoni F."/>
            <person name="Magnuson J."/>
            <person name="Mondo S."/>
            <person name="Nolan M."/>
            <person name="Ohm R."/>
            <person name="Pangilinan J."/>
            <person name="Park H.-J."/>
            <person name="Ramirez L."/>
            <person name="Alfaro M."/>
            <person name="Sun H."/>
            <person name="Tritt A."/>
            <person name="Yoshinaga Y."/>
            <person name="Zwiers L.-H."/>
            <person name="Turgeon B."/>
            <person name="Goodwin S."/>
            <person name="Spatafora J."/>
            <person name="Crous P."/>
            <person name="Grigoriev I."/>
        </authorList>
    </citation>
    <scope>NUCLEOTIDE SEQUENCE</scope>
    <source>
        <strain evidence="1">CBS 122367</strain>
    </source>
</reference>